<dbReference type="EMBL" id="PHKW01000012">
    <property type="protein sequence ID" value="PKV15163.1"/>
    <property type="molecule type" value="Genomic_DNA"/>
</dbReference>
<feature type="compositionally biased region" description="Basic and acidic residues" evidence="1">
    <location>
        <begin position="114"/>
        <end position="130"/>
    </location>
</feature>
<reference evidence="4 5" key="1">
    <citation type="submission" date="2017-11" db="EMBL/GenBank/DDBJ databases">
        <title>Xanthomonas prunicola sp. nov., a novel pathogen that affects nectarine (Prunus persica var. nectarine) trees.</title>
        <authorList>
            <person name="Lopez M."/>
            <person name="Lopez-Soriano P."/>
            <person name="Garita-Cambronero J."/>
            <person name="Beltran C."/>
            <person name="Taghouti G."/>
            <person name="Portier P."/>
            <person name="Cubero J."/>
            <person name="Fischer-Le Saux M."/>
            <person name="Marco-Noales E."/>
        </authorList>
    </citation>
    <scope>NUCLEOTIDE SEQUENCE [LARGE SCALE GENOMIC DNA]</scope>
    <source>
        <strain evidence="2 4">CFBP8353</strain>
        <strain evidence="3 5">CFBP8354</strain>
    </source>
</reference>
<proteinExistence type="predicted"/>
<evidence type="ECO:0000256" key="1">
    <source>
        <dbReference type="SAM" id="MobiDB-lite"/>
    </source>
</evidence>
<dbReference type="Proteomes" id="UP000233748">
    <property type="component" value="Unassembled WGS sequence"/>
</dbReference>
<keyword evidence="5" id="KW-1185">Reference proteome</keyword>
<evidence type="ECO:0000313" key="2">
    <source>
        <dbReference type="EMBL" id="PKV11008.1"/>
    </source>
</evidence>
<dbReference type="OrthoDB" id="7062202at2"/>
<sequence length="130" mass="15143">MVRDFECIKIVSFDDNAACKTDPDSALFNAVLKLSSSAPEEWADYFNRRWKEHFYMMKRDAYVSGDRLETYCVLNELQNLIIEFNKIVAETNKAYAQHWEQKQRETAQKAAADAAERESMSRIKSGLKFD</sequence>
<organism evidence="2 4">
    <name type="scientific">Xanthomonas prunicola</name>
    <dbReference type="NCBI Taxonomy" id="2053930"/>
    <lineage>
        <taxon>Bacteria</taxon>
        <taxon>Pseudomonadati</taxon>
        <taxon>Pseudomonadota</taxon>
        <taxon>Gammaproteobacteria</taxon>
        <taxon>Lysobacterales</taxon>
        <taxon>Lysobacteraceae</taxon>
        <taxon>Xanthomonas</taxon>
    </lineage>
</organism>
<evidence type="ECO:0000313" key="5">
    <source>
        <dbReference type="Proteomes" id="UP000233748"/>
    </source>
</evidence>
<accession>A0A2N3RER9</accession>
<gene>
    <name evidence="2" type="ORF">XpruCFBP8353_20275</name>
    <name evidence="3" type="ORF">XpruCFBP8354_21000</name>
</gene>
<evidence type="ECO:0000313" key="4">
    <source>
        <dbReference type="Proteomes" id="UP000233720"/>
    </source>
</evidence>
<dbReference type="EMBL" id="PHKV01000011">
    <property type="protein sequence ID" value="PKV11008.1"/>
    <property type="molecule type" value="Genomic_DNA"/>
</dbReference>
<dbReference type="AlphaFoldDB" id="A0A2N3RER9"/>
<dbReference type="RefSeq" id="WP_101364848.1">
    <property type="nucleotide sequence ID" value="NZ_PHKV01000011.1"/>
</dbReference>
<comment type="caution">
    <text evidence="2">The sequence shown here is derived from an EMBL/GenBank/DDBJ whole genome shotgun (WGS) entry which is preliminary data.</text>
</comment>
<dbReference type="Proteomes" id="UP000233720">
    <property type="component" value="Unassembled WGS sequence"/>
</dbReference>
<protein>
    <submittedName>
        <fullName evidence="2">Uncharacterized protein</fullName>
    </submittedName>
</protein>
<feature type="region of interest" description="Disordered" evidence="1">
    <location>
        <begin position="106"/>
        <end position="130"/>
    </location>
</feature>
<name>A0A2N3RER9_9XANT</name>
<evidence type="ECO:0000313" key="3">
    <source>
        <dbReference type="EMBL" id="PKV15163.1"/>
    </source>
</evidence>